<name>A0A1M6GJH4_9BACT</name>
<dbReference type="InterPro" id="IPR045584">
    <property type="entry name" value="Pilin-like"/>
</dbReference>
<dbReference type="EMBL" id="FQYR01000003">
    <property type="protein sequence ID" value="SHJ10084.1"/>
    <property type="molecule type" value="Genomic_DNA"/>
</dbReference>
<keyword evidence="1" id="KW-0812">Transmembrane</keyword>
<gene>
    <name evidence="2" type="ORF">SAMN02745181_1187</name>
</gene>
<keyword evidence="1" id="KW-0472">Membrane</keyword>
<sequence length="141" mass="14965">MSPQSLNASASRRGVTIIELTIIVAVIILLVSTLIMAGKYYINHSNRSACITNLNQIHKAIRSTQNVGQLSIGSPLAMQDLVGADKALPKMPVCPQSSGSYTLANTILPHGEVMVFCQEYDSGVGSVDSSLEHSPPAGISW</sequence>
<dbReference type="InParanoid" id="A0A1M6GJH4"/>
<keyword evidence="3" id="KW-1185">Reference proteome</keyword>
<feature type="transmembrane region" description="Helical" evidence="1">
    <location>
        <begin position="20"/>
        <end position="42"/>
    </location>
</feature>
<organism evidence="2 3">
    <name type="scientific">Rubritalea squalenifaciens DSM 18772</name>
    <dbReference type="NCBI Taxonomy" id="1123071"/>
    <lineage>
        <taxon>Bacteria</taxon>
        <taxon>Pseudomonadati</taxon>
        <taxon>Verrucomicrobiota</taxon>
        <taxon>Verrucomicrobiia</taxon>
        <taxon>Verrucomicrobiales</taxon>
        <taxon>Rubritaleaceae</taxon>
        <taxon>Rubritalea</taxon>
    </lineage>
</organism>
<protein>
    <recommendedName>
        <fullName evidence="4">Prepilin-type N-terminal cleavage/methylation domain-containing protein</fullName>
    </recommendedName>
</protein>
<dbReference type="SUPFAM" id="SSF54523">
    <property type="entry name" value="Pili subunits"/>
    <property type="match status" value="1"/>
</dbReference>
<reference evidence="2 3" key="1">
    <citation type="submission" date="2016-11" db="EMBL/GenBank/DDBJ databases">
        <authorList>
            <person name="Jaros S."/>
            <person name="Januszkiewicz K."/>
            <person name="Wedrychowicz H."/>
        </authorList>
    </citation>
    <scope>NUCLEOTIDE SEQUENCE [LARGE SCALE GENOMIC DNA]</scope>
    <source>
        <strain evidence="2 3">DSM 18772</strain>
    </source>
</reference>
<evidence type="ECO:0000256" key="1">
    <source>
        <dbReference type="SAM" id="Phobius"/>
    </source>
</evidence>
<dbReference type="OrthoDB" id="194702at2"/>
<dbReference type="STRING" id="1123071.SAMN02745181_1187"/>
<dbReference type="Proteomes" id="UP000184510">
    <property type="component" value="Unassembled WGS sequence"/>
</dbReference>
<dbReference type="Gene3D" id="3.30.700.10">
    <property type="entry name" value="Glycoprotein, Type 4 Pilin"/>
    <property type="match status" value="1"/>
</dbReference>
<proteinExistence type="predicted"/>
<evidence type="ECO:0008006" key="4">
    <source>
        <dbReference type="Google" id="ProtNLM"/>
    </source>
</evidence>
<evidence type="ECO:0000313" key="3">
    <source>
        <dbReference type="Proteomes" id="UP000184510"/>
    </source>
</evidence>
<accession>A0A1M6GJH4</accession>
<dbReference type="RefSeq" id="WP_143158578.1">
    <property type="nucleotide sequence ID" value="NZ_FQYR01000003.1"/>
</dbReference>
<evidence type="ECO:0000313" key="2">
    <source>
        <dbReference type="EMBL" id="SHJ10084.1"/>
    </source>
</evidence>
<keyword evidence="1" id="KW-1133">Transmembrane helix</keyword>
<dbReference type="AlphaFoldDB" id="A0A1M6GJH4"/>